<keyword evidence="3" id="KW-1185">Reference proteome</keyword>
<dbReference type="EMBL" id="BAAAOS010000005">
    <property type="protein sequence ID" value="GAA1552386.1"/>
    <property type="molecule type" value="Genomic_DNA"/>
</dbReference>
<organism evidence="2 3">
    <name type="scientific">Kribbella sancticallisti</name>
    <dbReference type="NCBI Taxonomy" id="460087"/>
    <lineage>
        <taxon>Bacteria</taxon>
        <taxon>Bacillati</taxon>
        <taxon>Actinomycetota</taxon>
        <taxon>Actinomycetes</taxon>
        <taxon>Propionibacteriales</taxon>
        <taxon>Kribbellaceae</taxon>
        <taxon>Kribbella</taxon>
    </lineage>
</organism>
<protein>
    <submittedName>
        <fullName evidence="2">Uncharacterized protein</fullName>
    </submittedName>
</protein>
<accession>A0ABN2C715</accession>
<evidence type="ECO:0000313" key="3">
    <source>
        <dbReference type="Proteomes" id="UP001500393"/>
    </source>
</evidence>
<sequence>MHATATLEIAGWGGPQLGKRGQRQYQHDHQVGEYKQTSARHISKVATPSRSHIHSEVEAWSLPVHRTVDHGNPITADDRRCLRSLASEYRRRTPEAKGVSSCCRLLFPPGGQRPRPVS</sequence>
<gene>
    <name evidence="2" type="ORF">GCM10009789_02490</name>
</gene>
<name>A0ABN2C715_9ACTN</name>
<evidence type="ECO:0000256" key="1">
    <source>
        <dbReference type="SAM" id="MobiDB-lite"/>
    </source>
</evidence>
<proteinExistence type="predicted"/>
<feature type="region of interest" description="Disordered" evidence="1">
    <location>
        <begin position="93"/>
        <end position="118"/>
    </location>
</feature>
<reference evidence="2 3" key="1">
    <citation type="journal article" date="2019" name="Int. J. Syst. Evol. Microbiol.">
        <title>The Global Catalogue of Microorganisms (GCM) 10K type strain sequencing project: providing services to taxonomists for standard genome sequencing and annotation.</title>
        <authorList>
            <consortium name="The Broad Institute Genomics Platform"/>
            <consortium name="The Broad Institute Genome Sequencing Center for Infectious Disease"/>
            <person name="Wu L."/>
            <person name="Ma J."/>
        </authorList>
    </citation>
    <scope>NUCLEOTIDE SEQUENCE [LARGE SCALE GENOMIC DNA]</scope>
    <source>
        <strain evidence="2 3">JCM 14969</strain>
    </source>
</reference>
<comment type="caution">
    <text evidence="2">The sequence shown here is derived from an EMBL/GenBank/DDBJ whole genome shotgun (WGS) entry which is preliminary data.</text>
</comment>
<dbReference type="Proteomes" id="UP001500393">
    <property type="component" value="Unassembled WGS sequence"/>
</dbReference>
<feature type="region of interest" description="Disordered" evidence="1">
    <location>
        <begin position="1"/>
        <end position="25"/>
    </location>
</feature>
<evidence type="ECO:0000313" key="2">
    <source>
        <dbReference type="EMBL" id="GAA1552386.1"/>
    </source>
</evidence>